<organism evidence="2 3">
    <name type="scientific">Cuscuta australis</name>
    <dbReference type="NCBI Taxonomy" id="267555"/>
    <lineage>
        <taxon>Eukaryota</taxon>
        <taxon>Viridiplantae</taxon>
        <taxon>Streptophyta</taxon>
        <taxon>Embryophyta</taxon>
        <taxon>Tracheophyta</taxon>
        <taxon>Spermatophyta</taxon>
        <taxon>Magnoliopsida</taxon>
        <taxon>eudicotyledons</taxon>
        <taxon>Gunneridae</taxon>
        <taxon>Pentapetalae</taxon>
        <taxon>asterids</taxon>
        <taxon>lamiids</taxon>
        <taxon>Solanales</taxon>
        <taxon>Convolvulaceae</taxon>
        <taxon>Cuscuteae</taxon>
        <taxon>Cuscuta</taxon>
        <taxon>Cuscuta subgen. Grammica</taxon>
        <taxon>Cuscuta sect. Cleistogrammica</taxon>
    </lineage>
</organism>
<accession>A0A328D4K8</accession>
<dbReference type="Proteomes" id="UP000249390">
    <property type="component" value="Unassembled WGS sequence"/>
</dbReference>
<feature type="compositionally biased region" description="Basic residues" evidence="1">
    <location>
        <begin position="89"/>
        <end position="101"/>
    </location>
</feature>
<evidence type="ECO:0000256" key="1">
    <source>
        <dbReference type="SAM" id="MobiDB-lite"/>
    </source>
</evidence>
<protein>
    <submittedName>
        <fullName evidence="2">Uncharacterized protein</fullName>
    </submittedName>
</protein>
<keyword evidence="3" id="KW-1185">Reference proteome</keyword>
<gene>
    <name evidence="2" type="ORF">DM860_006414</name>
</gene>
<reference evidence="2 3" key="1">
    <citation type="submission" date="2018-06" db="EMBL/GenBank/DDBJ databases">
        <title>The Genome of Cuscuta australis (Dodder) Provides Insight into the Evolution of Plant Parasitism.</title>
        <authorList>
            <person name="Liu H."/>
        </authorList>
    </citation>
    <scope>NUCLEOTIDE SEQUENCE [LARGE SCALE GENOMIC DNA]</scope>
    <source>
        <strain evidence="3">cv. Yunnan</strain>
        <tissue evidence="2">Vines</tissue>
    </source>
</reference>
<feature type="region of interest" description="Disordered" evidence="1">
    <location>
        <begin position="80"/>
        <end position="112"/>
    </location>
</feature>
<sequence length="223" mass="24421">MQPAGGHVQRQTAKRACTLSEDLMGNGLFTGSSSQESFTFALRALEETLGNCSNVNSSNKNLVDTGTSSTPGGFLCIEEDNQSRSMSKMNKKKNNPTKKRKANSEPDVMTVGAPDSLQQMDKLNSRPVTLESYFGPQHGVQGMVQLNLMAPTRDNYYGNQAPMQGLGQLNSIAPTHDSYYGTQPTLHGLGQMDFFRTPNYPYGIREEPNVRSAQLHDEGSRHG</sequence>
<proteinExistence type="predicted"/>
<dbReference type="EMBL" id="NQVE01000194">
    <property type="protein sequence ID" value="RAL40344.1"/>
    <property type="molecule type" value="Genomic_DNA"/>
</dbReference>
<dbReference type="AlphaFoldDB" id="A0A328D4K8"/>
<evidence type="ECO:0000313" key="3">
    <source>
        <dbReference type="Proteomes" id="UP000249390"/>
    </source>
</evidence>
<evidence type="ECO:0000313" key="2">
    <source>
        <dbReference type="EMBL" id="RAL40344.1"/>
    </source>
</evidence>
<comment type="caution">
    <text evidence="2">The sequence shown here is derived from an EMBL/GenBank/DDBJ whole genome shotgun (WGS) entry which is preliminary data.</text>
</comment>
<name>A0A328D4K8_9ASTE</name>